<dbReference type="PANTHER" id="PTHR48098:SF1">
    <property type="entry name" value="DIACYLGLYCEROL ACYLTRANSFERASE_MYCOLYLTRANSFERASE AG85A"/>
    <property type="match status" value="1"/>
</dbReference>
<dbReference type="Gene3D" id="3.40.50.1820">
    <property type="entry name" value="alpha/beta hydrolase"/>
    <property type="match status" value="1"/>
</dbReference>
<proteinExistence type="predicted"/>
<dbReference type="InterPro" id="IPR029058">
    <property type="entry name" value="AB_hydrolase_fold"/>
</dbReference>
<comment type="caution">
    <text evidence="1">The sequence shown here is derived from an EMBL/GenBank/DDBJ whole genome shotgun (WGS) entry which is preliminary data.</text>
</comment>
<keyword evidence="1" id="KW-0378">Hydrolase</keyword>
<dbReference type="AlphaFoldDB" id="A0A318K9P9"/>
<organism evidence="1 2">
    <name type="scientific">Nocardia tenerifensis</name>
    <dbReference type="NCBI Taxonomy" id="228006"/>
    <lineage>
        <taxon>Bacteria</taxon>
        <taxon>Bacillati</taxon>
        <taxon>Actinomycetota</taxon>
        <taxon>Actinomycetes</taxon>
        <taxon>Mycobacteriales</taxon>
        <taxon>Nocardiaceae</taxon>
        <taxon>Nocardia</taxon>
    </lineage>
</organism>
<evidence type="ECO:0000313" key="2">
    <source>
        <dbReference type="Proteomes" id="UP000247569"/>
    </source>
</evidence>
<evidence type="ECO:0000313" key="1">
    <source>
        <dbReference type="EMBL" id="PXX70806.1"/>
    </source>
</evidence>
<reference evidence="1 2" key="1">
    <citation type="submission" date="2018-05" db="EMBL/GenBank/DDBJ databases">
        <title>Genomic Encyclopedia of Type Strains, Phase IV (KMG-IV): sequencing the most valuable type-strain genomes for metagenomic binning, comparative biology and taxonomic classification.</title>
        <authorList>
            <person name="Goeker M."/>
        </authorList>
    </citation>
    <scope>NUCLEOTIDE SEQUENCE [LARGE SCALE GENOMIC DNA]</scope>
    <source>
        <strain evidence="1 2">DSM 44704</strain>
    </source>
</reference>
<protein>
    <submittedName>
        <fullName evidence="1">S-formylglutathione hydrolase FrmB</fullName>
    </submittedName>
</protein>
<keyword evidence="2" id="KW-1185">Reference proteome</keyword>
<sequence length="304" mass="33477">MVTEERSGERIVDLTVRSTALGGTAPVRLVTPTGWDARTPGRTWPVLYLLPGGDGDHASWTADSDVEELPQLRDVLVVIPSMPMFGFYTNWHNAGREDPRQVETFHLDEVIPLLERDYGAGQRRVVAGLSQGGYGALKYTAQHPGMFRAAASYSGWLHPLRRADVVLAAARVVGADGAALWGDPLRDRAVWEANDVYHLSDKLIGVPIYLSAGTGAPGEFDLPDLPREELFPELDRLADEFPGDVVDVVEAVMDESTRAVAERLRRLGGEPITNFTAGTHNPPYWEREFHRSLPMLLDALGTTR</sequence>
<dbReference type="GO" id="GO:0016787">
    <property type="term" value="F:hydrolase activity"/>
    <property type="evidence" value="ECO:0007669"/>
    <property type="project" value="UniProtKB-KW"/>
</dbReference>
<dbReference type="Pfam" id="PF00756">
    <property type="entry name" value="Esterase"/>
    <property type="match status" value="1"/>
</dbReference>
<dbReference type="SUPFAM" id="SSF53474">
    <property type="entry name" value="alpha/beta-Hydrolases"/>
    <property type="match status" value="1"/>
</dbReference>
<name>A0A318K9P9_9NOCA</name>
<dbReference type="EMBL" id="QJKF01000001">
    <property type="protein sequence ID" value="PXX70806.1"/>
    <property type="molecule type" value="Genomic_DNA"/>
</dbReference>
<dbReference type="Proteomes" id="UP000247569">
    <property type="component" value="Unassembled WGS sequence"/>
</dbReference>
<accession>A0A318K9P9</accession>
<dbReference type="PANTHER" id="PTHR48098">
    <property type="entry name" value="ENTEROCHELIN ESTERASE-RELATED"/>
    <property type="match status" value="1"/>
</dbReference>
<dbReference type="InterPro" id="IPR050583">
    <property type="entry name" value="Mycobacterial_A85_antigen"/>
</dbReference>
<gene>
    <name evidence="1" type="ORF">DFR70_101227</name>
</gene>
<dbReference type="InterPro" id="IPR000801">
    <property type="entry name" value="Esterase-like"/>
</dbReference>
<dbReference type="GO" id="GO:0016747">
    <property type="term" value="F:acyltransferase activity, transferring groups other than amino-acyl groups"/>
    <property type="evidence" value="ECO:0007669"/>
    <property type="project" value="TreeGrafter"/>
</dbReference>